<accession>A0A1E3ACZ5</accession>
<feature type="transmembrane region" description="Helical" evidence="7">
    <location>
        <begin position="308"/>
        <end position="334"/>
    </location>
</feature>
<proteinExistence type="predicted"/>
<keyword evidence="5" id="KW-0418">Kinase</keyword>
<gene>
    <name evidence="9" type="primary">cpxA</name>
    <name evidence="9" type="ORF">BEI61_01975</name>
</gene>
<keyword evidence="3" id="KW-0597">Phosphoprotein</keyword>
<dbReference type="Gene3D" id="3.30.565.10">
    <property type="entry name" value="Histidine kinase-like ATPase, C-terminal domain"/>
    <property type="match status" value="1"/>
</dbReference>
<keyword evidence="6" id="KW-0902">Two-component regulatory system</keyword>
<feature type="transmembrane region" description="Helical" evidence="7">
    <location>
        <begin position="340"/>
        <end position="359"/>
    </location>
</feature>
<reference evidence="9 10" key="1">
    <citation type="submission" date="2016-07" db="EMBL/GenBank/DDBJ databases">
        <title>Characterization of isolates of Eisenbergiella tayi derived from blood cultures, using whole genome sequencing.</title>
        <authorList>
            <person name="Burdz T."/>
            <person name="Wiebe D."/>
            <person name="Huynh C."/>
            <person name="Bernard K."/>
        </authorList>
    </citation>
    <scope>NUCLEOTIDE SEQUENCE [LARGE SCALE GENOMIC DNA]</scope>
    <source>
        <strain evidence="9 10">NML 110608</strain>
    </source>
</reference>
<keyword evidence="4 9" id="KW-0808">Transferase</keyword>
<dbReference type="InterPro" id="IPR003661">
    <property type="entry name" value="HisK_dim/P_dom"/>
</dbReference>
<feature type="domain" description="Histidine kinase" evidence="8">
    <location>
        <begin position="459"/>
        <end position="671"/>
    </location>
</feature>
<dbReference type="SUPFAM" id="SSF47384">
    <property type="entry name" value="Homodimeric domain of signal transducing histidine kinase"/>
    <property type="match status" value="1"/>
</dbReference>
<evidence type="ECO:0000259" key="8">
    <source>
        <dbReference type="PROSITE" id="PS50109"/>
    </source>
</evidence>
<evidence type="ECO:0000256" key="2">
    <source>
        <dbReference type="ARBA" id="ARBA00012438"/>
    </source>
</evidence>
<evidence type="ECO:0000313" key="10">
    <source>
        <dbReference type="Proteomes" id="UP000094067"/>
    </source>
</evidence>
<dbReference type="CDD" id="cd00082">
    <property type="entry name" value="HisKA"/>
    <property type="match status" value="1"/>
</dbReference>
<keyword evidence="7" id="KW-1133">Transmembrane helix</keyword>
<dbReference type="SMART" id="SM00387">
    <property type="entry name" value="HATPase_c"/>
    <property type="match status" value="1"/>
</dbReference>
<dbReference type="Proteomes" id="UP000094067">
    <property type="component" value="Unassembled WGS sequence"/>
</dbReference>
<dbReference type="PROSITE" id="PS50109">
    <property type="entry name" value="HIS_KIN"/>
    <property type="match status" value="1"/>
</dbReference>
<feature type="transmembrane region" description="Helical" evidence="7">
    <location>
        <begin position="215"/>
        <end position="235"/>
    </location>
</feature>
<feature type="transmembrane region" description="Helical" evidence="7">
    <location>
        <begin position="404"/>
        <end position="422"/>
    </location>
</feature>
<feature type="transmembrane region" description="Helical" evidence="7">
    <location>
        <begin position="284"/>
        <end position="301"/>
    </location>
</feature>
<evidence type="ECO:0000256" key="5">
    <source>
        <dbReference type="ARBA" id="ARBA00022777"/>
    </source>
</evidence>
<dbReference type="SUPFAM" id="SSF55874">
    <property type="entry name" value="ATPase domain of HSP90 chaperone/DNA topoisomerase II/histidine kinase"/>
    <property type="match status" value="1"/>
</dbReference>
<dbReference type="AlphaFoldDB" id="A0A1E3ACZ5"/>
<keyword evidence="7" id="KW-0812">Transmembrane</keyword>
<dbReference type="InterPro" id="IPR004358">
    <property type="entry name" value="Sig_transdc_His_kin-like_C"/>
</dbReference>
<evidence type="ECO:0000313" key="9">
    <source>
        <dbReference type="EMBL" id="ODM06086.1"/>
    </source>
</evidence>
<evidence type="ECO:0000256" key="1">
    <source>
        <dbReference type="ARBA" id="ARBA00000085"/>
    </source>
</evidence>
<evidence type="ECO:0000256" key="4">
    <source>
        <dbReference type="ARBA" id="ARBA00022679"/>
    </source>
</evidence>
<name>A0A1E3ACZ5_9FIRM</name>
<organism evidence="9 10">
    <name type="scientific">Eisenbergiella tayi</name>
    <dbReference type="NCBI Taxonomy" id="1432052"/>
    <lineage>
        <taxon>Bacteria</taxon>
        <taxon>Bacillati</taxon>
        <taxon>Bacillota</taxon>
        <taxon>Clostridia</taxon>
        <taxon>Lachnospirales</taxon>
        <taxon>Lachnospiraceae</taxon>
        <taxon>Eisenbergiella</taxon>
    </lineage>
</organism>
<dbReference type="InterPro" id="IPR036097">
    <property type="entry name" value="HisK_dim/P_sf"/>
</dbReference>
<dbReference type="Gene3D" id="1.10.287.130">
    <property type="match status" value="1"/>
</dbReference>
<dbReference type="GO" id="GO:0000155">
    <property type="term" value="F:phosphorelay sensor kinase activity"/>
    <property type="evidence" value="ECO:0007669"/>
    <property type="project" value="InterPro"/>
</dbReference>
<dbReference type="EMBL" id="MCGH01000002">
    <property type="protein sequence ID" value="ODM06086.1"/>
    <property type="molecule type" value="Genomic_DNA"/>
</dbReference>
<dbReference type="PANTHER" id="PTHR43711:SF1">
    <property type="entry name" value="HISTIDINE KINASE 1"/>
    <property type="match status" value="1"/>
</dbReference>
<dbReference type="InterPro" id="IPR003594">
    <property type="entry name" value="HATPase_dom"/>
</dbReference>
<sequence>MNSKKQAKNKKNTVKTQLLCILLFLLALAGFHLLTVIDNKYSKDYYEIRDGVLLADAQALNHDKLLYLTEGWEIYPDRLLSPQDFLSSSVSESGLTTRIGEYMNFAGFHQGHSPYGTATYRIRFASSRQLDDLVMYLPEIFSACRVYINGKEAVSQGSLQPYSPMVRDLILSVPDGTAADIIIQTANYSHYYSGIIYPAVLGSAQAIHLQTSARMVFYSLLCFFSLSIALLSAAVWLGSRKQPGRRVYFWLGILALTFSLHSFYPFFHTISLPFPRLLYALEDGSSMLIILCALKIVFALSDSVKKEIAAAIEMIALSMLLISIFLPLFLLSLFPYFIPYYGQIISWYKLAISLLLLLLSLKGTSGKHTGWLAAGTAMYSAGLLSSVLTLNRWEPAYTGWPDEYGTFFLILLFSGFMLKLHFMMAAQNLQLTEHLQDMVEERTKEVTLLLSERQKILSEFLHDLKSPIACISAYLQLVKENDIHVDDKTQEKIDMIEKNYEELSVQIRSIQDFNAGISPVSRREKFDLRQLAETYYLRNRQDVEVFGPLFLLSLPPFPCPMQGNPESIARAIENMVFNSMDFTPPEGKIVLSLSMENGNYLLSVSDTGCGIDEDTLPHIFERSFSTRKEEGGNGLGLFLVKTIAQEHQGNVSAESVPGEGCRITLTLPASE</sequence>
<evidence type="ECO:0000256" key="7">
    <source>
        <dbReference type="SAM" id="Phobius"/>
    </source>
</evidence>
<evidence type="ECO:0000256" key="3">
    <source>
        <dbReference type="ARBA" id="ARBA00022553"/>
    </source>
</evidence>
<protein>
    <recommendedName>
        <fullName evidence="2">histidine kinase</fullName>
        <ecNumber evidence="2">2.7.13.3</ecNumber>
    </recommendedName>
</protein>
<dbReference type="EC" id="2.7.13.3" evidence="2"/>
<dbReference type="Pfam" id="PF02518">
    <property type="entry name" value="HATPase_c"/>
    <property type="match status" value="1"/>
</dbReference>
<keyword evidence="7" id="KW-0472">Membrane</keyword>
<dbReference type="PRINTS" id="PR00344">
    <property type="entry name" value="BCTRLSENSOR"/>
</dbReference>
<dbReference type="InterPro" id="IPR036890">
    <property type="entry name" value="HATPase_C_sf"/>
</dbReference>
<feature type="transmembrane region" description="Helical" evidence="7">
    <location>
        <begin position="247"/>
        <end position="264"/>
    </location>
</feature>
<comment type="caution">
    <text evidence="9">The sequence shown here is derived from an EMBL/GenBank/DDBJ whole genome shotgun (WGS) entry which is preliminary data.</text>
</comment>
<dbReference type="InterPro" id="IPR050736">
    <property type="entry name" value="Sensor_HK_Regulatory"/>
</dbReference>
<feature type="transmembrane region" description="Helical" evidence="7">
    <location>
        <begin position="371"/>
        <end position="392"/>
    </location>
</feature>
<dbReference type="PATRIC" id="fig|1432052.4.peg.2208"/>
<dbReference type="RefSeq" id="WP_069152152.1">
    <property type="nucleotide sequence ID" value="NZ_MCGH01000002.1"/>
</dbReference>
<dbReference type="InterPro" id="IPR005467">
    <property type="entry name" value="His_kinase_dom"/>
</dbReference>
<dbReference type="PANTHER" id="PTHR43711">
    <property type="entry name" value="TWO-COMPONENT HISTIDINE KINASE"/>
    <property type="match status" value="1"/>
</dbReference>
<evidence type="ECO:0000256" key="6">
    <source>
        <dbReference type="ARBA" id="ARBA00023012"/>
    </source>
</evidence>
<comment type="catalytic activity">
    <reaction evidence="1">
        <text>ATP + protein L-histidine = ADP + protein N-phospho-L-histidine.</text>
        <dbReference type="EC" id="2.7.13.3"/>
    </reaction>
</comment>